<dbReference type="InterPro" id="IPR018060">
    <property type="entry name" value="HTH_AraC"/>
</dbReference>
<evidence type="ECO:0000256" key="4">
    <source>
        <dbReference type="SAM" id="Phobius"/>
    </source>
</evidence>
<dbReference type="Proteomes" id="UP000267517">
    <property type="component" value="Chromosome I"/>
</dbReference>
<dbReference type="SUPFAM" id="SSF46689">
    <property type="entry name" value="Homeodomain-like"/>
    <property type="match status" value="1"/>
</dbReference>
<dbReference type="GO" id="GO:0003700">
    <property type="term" value="F:DNA-binding transcription factor activity"/>
    <property type="evidence" value="ECO:0007669"/>
    <property type="project" value="InterPro"/>
</dbReference>
<accession>A0A250KFG6</accession>
<feature type="transmembrane region" description="Helical" evidence="4">
    <location>
        <begin position="217"/>
        <end position="235"/>
    </location>
</feature>
<dbReference type="SMART" id="SM00342">
    <property type="entry name" value="HTH_ARAC"/>
    <property type="match status" value="1"/>
</dbReference>
<dbReference type="PROSITE" id="PS01124">
    <property type="entry name" value="HTH_ARAC_FAMILY_2"/>
    <property type="match status" value="1"/>
</dbReference>
<dbReference type="OrthoDB" id="2569619at2"/>
<dbReference type="InterPro" id="IPR020449">
    <property type="entry name" value="Tscrpt_reg_AraC-type_HTH"/>
</dbReference>
<dbReference type="PANTHER" id="PTHR43280:SF2">
    <property type="entry name" value="HTH-TYPE TRANSCRIPTIONAL REGULATOR EXSA"/>
    <property type="match status" value="1"/>
</dbReference>
<feature type="transmembrane region" description="Helical" evidence="4">
    <location>
        <begin position="193"/>
        <end position="211"/>
    </location>
</feature>
<protein>
    <submittedName>
        <fullName evidence="6">AraC family transcriptional regulator</fullName>
    </submittedName>
</protein>
<dbReference type="AlphaFoldDB" id="A0A250KFG6"/>
<feature type="transmembrane region" description="Helical" evidence="4">
    <location>
        <begin position="145"/>
        <end position="164"/>
    </location>
</feature>
<keyword evidence="3" id="KW-0804">Transcription</keyword>
<reference evidence="6 7" key="1">
    <citation type="submission" date="2017-05" db="EMBL/GenBank/DDBJ databases">
        <title>whole genome sequence of Prevotella melaninogenica GAI 07411.</title>
        <authorList>
            <person name="Kondo Y."/>
            <person name="Hoshino T."/>
        </authorList>
    </citation>
    <scope>NUCLEOTIDE SEQUENCE [LARGE SCALE GENOMIC DNA]</scope>
    <source>
        <strain evidence="6 7">GAI 07411</strain>
    </source>
</reference>
<dbReference type="Pfam" id="PF12833">
    <property type="entry name" value="HTH_18"/>
    <property type="match status" value="1"/>
</dbReference>
<feature type="domain" description="HTH araC/xylS-type" evidence="5">
    <location>
        <begin position="257"/>
        <end position="359"/>
    </location>
</feature>
<evidence type="ECO:0000259" key="5">
    <source>
        <dbReference type="PROSITE" id="PS01124"/>
    </source>
</evidence>
<feature type="transmembrane region" description="Helical" evidence="4">
    <location>
        <begin position="70"/>
        <end position="89"/>
    </location>
</feature>
<evidence type="ECO:0000256" key="3">
    <source>
        <dbReference type="ARBA" id="ARBA00023163"/>
    </source>
</evidence>
<dbReference type="InterPro" id="IPR009057">
    <property type="entry name" value="Homeodomain-like_sf"/>
</dbReference>
<gene>
    <name evidence="6" type="ORF">PMEL1_00233</name>
</gene>
<organism evidence="6 7">
    <name type="scientific">Prevotella melaninogenica</name>
    <dbReference type="NCBI Taxonomy" id="28132"/>
    <lineage>
        <taxon>Bacteria</taxon>
        <taxon>Pseudomonadati</taxon>
        <taxon>Bacteroidota</taxon>
        <taxon>Bacteroidia</taxon>
        <taxon>Bacteroidales</taxon>
        <taxon>Prevotellaceae</taxon>
        <taxon>Prevotella</taxon>
    </lineage>
</organism>
<evidence type="ECO:0000313" key="6">
    <source>
        <dbReference type="EMBL" id="BBA28341.1"/>
    </source>
</evidence>
<keyword evidence="1" id="KW-0805">Transcription regulation</keyword>
<dbReference type="PANTHER" id="PTHR43280">
    <property type="entry name" value="ARAC-FAMILY TRANSCRIPTIONAL REGULATOR"/>
    <property type="match status" value="1"/>
</dbReference>
<proteinExistence type="predicted"/>
<feature type="transmembrane region" description="Helical" evidence="4">
    <location>
        <begin position="101"/>
        <end position="120"/>
    </location>
</feature>
<keyword evidence="4" id="KW-0472">Membrane</keyword>
<evidence type="ECO:0000313" key="7">
    <source>
        <dbReference type="Proteomes" id="UP000267517"/>
    </source>
</evidence>
<evidence type="ECO:0000256" key="2">
    <source>
        <dbReference type="ARBA" id="ARBA00023125"/>
    </source>
</evidence>
<feature type="transmembrane region" description="Helical" evidence="4">
    <location>
        <begin position="6"/>
        <end position="27"/>
    </location>
</feature>
<keyword evidence="4" id="KW-1133">Transmembrane helix</keyword>
<dbReference type="EMBL" id="AP018049">
    <property type="protein sequence ID" value="BBA28341.1"/>
    <property type="molecule type" value="Genomic_DNA"/>
</dbReference>
<dbReference type="Gene3D" id="1.10.10.60">
    <property type="entry name" value="Homeodomain-like"/>
    <property type="match status" value="1"/>
</dbReference>
<keyword evidence="2" id="KW-0238">DNA-binding</keyword>
<sequence length="376" mass="43191">MILSYATSLAAIIATAICFAIIASMYWKSPSGPLTFKRRIIILDYSLLLLYLCCHFLRSKNDETEILCVPSILTLYLLWESFLITCTTFSNGKLYQNRYALLFYNLVPISLLIPQVIFALKGDIHHFQNYDQLVAELVQTMPIQALMRIAFSLGILFCKALMIIEIAKQQRKYKQQIIEEKGDIRGVERRNTMYLSVGLLLTMITIGQLVPSVTYHALLKIGIIITVITITRYYVNLHKHIMILESNNYNKGNSIKEKIDKWLHQDPFPLADTELTMEKTAASIGIQTVALSYYIYEFAGKTFLSWQSECRMIHCRELLKDNNKNISEIAYECGYSDLAAMSKAFKKRFGVAPTVYRKTLGNDKDPQEEDFSKEEE</sequence>
<keyword evidence="4" id="KW-0812">Transmembrane</keyword>
<evidence type="ECO:0000256" key="1">
    <source>
        <dbReference type="ARBA" id="ARBA00023015"/>
    </source>
</evidence>
<feature type="transmembrane region" description="Helical" evidence="4">
    <location>
        <begin position="39"/>
        <end position="58"/>
    </location>
</feature>
<name>A0A250KFG6_9BACT</name>
<dbReference type="GO" id="GO:0043565">
    <property type="term" value="F:sequence-specific DNA binding"/>
    <property type="evidence" value="ECO:0007669"/>
    <property type="project" value="InterPro"/>
</dbReference>
<dbReference type="PRINTS" id="PR00032">
    <property type="entry name" value="HTHARAC"/>
</dbReference>